<dbReference type="KEGG" id="amij:EQM06_00770"/>
<organism evidence="5 6">
    <name type="scientific">Aminipila luticellarii</name>
    <dbReference type="NCBI Taxonomy" id="2507160"/>
    <lineage>
        <taxon>Bacteria</taxon>
        <taxon>Bacillati</taxon>
        <taxon>Bacillota</taxon>
        <taxon>Clostridia</taxon>
        <taxon>Peptostreptococcales</taxon>
        <taxon>Anaerovoracaceae</taxon>
        <taxon>Aminipila</taxon>
    </lineage>
</organism>
<evidence type="ECO:0000313" key="6">
    <source>
        <dbReference type="Proteomes" id="UP000287601"/>
    </source>
</evidence>
<dbReference type="RefSeq" id="WP_128744525.1">
    <property type="nucleotide sequence ID" value="NZ_CP035281.1"/>
</dbReference>
<dbReference type="Proteomes" id="UP000287601">
    <property type="component" value="Chromosome"/>
</dbReference>
<keyword evidence="1 3" id="KW-0732">Signal</keyword>
<name>A0A410PSA7_9FIRM</name>
<dbReference type="EMBL" id="CP035281">
    <property type="protein sequence ID" value="QAT41871.1"/>
    <property type="molecule type" value="Genomic_DNA"/>
</dbReference>
<evidence type="ECO:0000256" key="2">
    <source>
        <dbReference type="SAM" id="MobiDB-lite"/>
    </source>
</evidence>
<feature type="signal peptide" evidence="3">
    <location>
        <begin position="1"/>
        <end position="25"/>
    </location>
</feature>
<evidence type="ECO:0000313" key="5">
    <source>
        <dbReference type="EMBL" id="QAT41871.1"/>
    </source>
</evidence>
<feature type="region of interest" description="Disordered" evidence="2">
    <location>
        <begin position="263"/>
        <end position="289"/>
    </location>
</feature>
<feature type="region of interest" description="Disordered" evidence="2">
    <location>
        <begin position="200"/>
        <end position="251"/>
    </location>
</feature>
<evidence type="ECO:0000256" key="1">
    <source>
        <dbReference type="ARBA" id="ARBA00022729"/>
    </source>
</evidence>
<feature type="compositionally biased region" description="Acidic residues" evidence="2">
    <location>
        <begin position="220"/>
        <end position="231"/>
    </location>
</feature>
<dbReference type="Pfam" id="PF13205">
    <property type="entry name" value="Big_5"/>
    <property type="match status" value="1"/>
</dbReference>
<dbReference type="InterPro" id="IPR032812">
    <property type="entry name" value="SbsA_Ig"/>
</dbReference>
<dbReference type="OrthoDB" id="2081475at2"/>
<reference evidence="5 6" key="1">
    <citation type="submission" date="2019-01" db="EMBL/GenBank/DDBJ databases">
        <title>Draft genomes of a novel of Aminipila strains.</title>
        <authorList>
            <person name="Ma S."/>
        </authorList>
    </citation>
    <scope>NUCLEOTIDE SEQUENCE [LARGE SCALE GENOMIC DNA]</scope>
    <source>
        <strain evidence="6">JN-39</strain>
    </source>
</reference>
<keyword evidence="6" id="KW-1185">Reference proteome</keyword>
<protein>
    <recommendedName>
        <fullName evidence="4">SbsA Ig-like domain-containing protein</fullName>
    </recommendedName>
</protein>
<gene>
    <name evidence="5" type="ORF">EQM06_00770</name>
</gene>
<sequence>MKKSISAVAALALLLVMMTTSLCFAGTLKLEDSYPRDNEKGMQVENSGVKLYFNQNMINKENVKENLKSFKLTDAKGKALPIRVVYSPKEEGLVLVLVNKQTLASDSSYKLFISKNVTAASGDSLGKNQVIHFNTIDTSSSMKANMVMMGIMMVGVIWASSKAAKKQVEKEKEEAGAEEPVNPYKVAKETGKSVEEIVAKDQKEKEKHRRKMERKLAREADEDEEDDEIIENDNKRVKGPRPISAGGGTYITGRKAAAEEAARKKALAGTTRPKNKGKKKIINKDQLTL</sequence>
<feature type="chain" id="PRO_5019500835" description="SbsA Ig-like domain-containing protein" evidence="3">
    <location>
        <begin position="26"/>
        <end position="289"/>
    </location>
</feature>
<evidence type="ECO:0000259" key="4">
    <source>
        <dbReference type="Pfam" id="PF13205"/>
    </source>
</evidence>
<accession>A0A410PSA7</accession>
<feature type="domain" description="SbsA Ig-like" evidence="4">
    <location>
        <begin position="29"/>
        <end position="135"/>
    </location>
</feature>
<evidence type="ECO:0000256" key="3">
    <source>
        <dbReference type="SAM" id="SignalP"/>
    </source>
</evidence>
<dbReference type="AlphaFoldDB" id="A0A410PSA7"/>
<proteinExistence type="predicted"/>